<comment type="caution">
    <text evidence="1">The sequence shown here is derived from an EMBL/GenBank/DDBJ whole genome shotgun (WGS) entry which is preliminary data.</text>
</comment>
<name>A0ACB8RCB1_9AGAM</name>
<reference evidence="1" key="1">
    <citation type="submission" date="2021-02" db="EMBL/GenBank/DDBJ databases">
        <authorList>
            <consortium name="DOE Joint Genome Institute"/>
            <person name="Ahrendt S."/>
            <person name="Looney B.P."/>
            <person name="Miyauchi S."/>
            <person name="Morin E."/>
            <person name="Drula E."/>
            <person name="Courty P.E."/>
            <person name="Chicoki N."/>
            <person name="Fauchery L."/>
            <person name="Kohler A."/>
            <person name="Kuo A."/>
            <person name="Labutti K."/>
            <person name="Pangilinan J."/>
            <person name="Lipzen A."/>
            <person name="Riley R."/>
            <person name="Andreopoulos W."/>
            <person name="He G."/>
            <person name="Johnson J."/>
            <person name="Barry K.W."/>
            <person name="Grigoriev I.V."/>
            <person name="Nagy L."/>
            <person name="Hibbett D."/>
            <person name="Henrissat B."/>
            <person name="Matheny P.B."/>
            <person name="Labbe J."/>
            <person name="Martin F."/>
        </authorList>
    </citation>
    <scope>NUCLEOTIDE SEQUENCE</scope>
    <source>
        <strain evidence="1">FP105234-sp</strain>
    </source>
</reference>
<evidence type="ECO:0000313" key="1">
    <source>
        <dbReference type="EMBL" id="KAI0041213.1"/>
    </source>
</evidence>
<gene>
    <name evidence="1" type="ORF">FA95DRAFT_1611179</name>
</gene>
<evidence type="ECO:0000313" key="2">
    <source>
        <dbReference type="Proteomes" id="UP000814033"/>
    </source>
</evidence>
<reference evidence="1" key="2">
    <citation type="journal article" date="2022" name="New Phytol.">
        <title>Evolutionary transition to the ectomycorrhizal habit in the genomes of a hyperdiverse lineage of mushroom-forming fungi.</title>
        <authorList>
            <person name="Looney B."/>
            <person name="Miyauchi S."/>
            <person name="Morin E."/>
            <person name="Drula E."/>
            <person name="Courty P.E."/>
            <person name="Kohler A."/>
            <person name="Kuo A."/>
            <person name="LaButti K."/>
            <person name="Pangilinan J."/>
            <person name="Lipzen A."/>
            <person name="Riley R."/>
            <person name="Andreopoulos W."/>
            <person name="He G."/>
            <person name="Johnson J."/>
            <person name="Nolan M."/>
            <person name="Tritt A."/>
            <person name="Barry K.W."/>
            <person name="Grigoriev I.V."/>
            <person name="Nagy L.G."/>
            <person name="Hibbett D."/>
            <person name="Henrissat B."/>
            <person name="Matheny P.B."/>
            <person name="Labbe J."/>
            <person name="Martin F.M."/>
        </authorList>
    </citation>
    <scope>NUCLEOTIDE SEQUENCE</scope>
    <source>
        <strain evidence="1">FP105234-sp</strain>
    </source>
</reference>
<organism evidence="1 2">
    <name type="scientific">Auriscalpium vulgare</name>
    <dbReference type="NCBI Taxonomy" id="40419"/>
    <lineage>
        <taxon>Eukaryota</taxon>
        <taxon>Fungi</taxon>
        <taxon>Dikarya</taxon>
        <taxon>Basidiomycota</taxon>
        <taxon>Agaricomycotina</taxon>
        <taxon>Agaricomycetes</taxon>
        <taxon>Russulales</taxon>
        <taxon>Auriscalpiaceae</taxon>
        <taxon>Auriscalpium</taxon>
    </lineage>
</organism>
<accession>A0ACB8RCB1</accession>
<dbReference type="EMBL" id="MU276136">
    <property type="protein sequence ID" value="KAI0041213.1"/>
    <property type="molecule type" value="Genomic_DNA"/>
</dbReference>
<keyword evidence="2" id="KW-1185">Reference proteome</keyword>
<sequence length="162" mass="17638">MDAWAYPPALMHCRTLAATANATLRIAWETDDPELPKQLTLAFWRVLHTAALEQLATELDCWDLQMWRDVVGGHAGLKRVAAAEMAGNALLEALSADTQRIFLPSLSTVDLLDTLFFKVGTTDPRYPGLPELLAARVEAGCSAMTVTFGDARVRLDGAVELA</sequence>
<protein>
    <submittedName>
        <fullName evidence="1">Uncharacterized protein</fullName>
    </submittedName>
</protein>
<dbReference type="Proteomes" id="UP000814033">
    <property type="component" value="Unassembled WGS sequence"/>
</dbReference>
<proteinExistence type="predicted"/>